<name>A0A1C9CFX7_9FLOR</name>
<geneLocation type="plastid" evidence="2"/>
<dbReference type="RefSeq" id="YP_009294056.1">
    <property type="nucleotide sequence ID" value="NC_031146.1"/>
</dbReference>
<proteinExistence type="predicted"/>
<keyword evidence="1" id="KW-1133">Transmembrane helix</keyword>
<keyword evidence="2" id="KW-0934">Plastid</keyword>
<dbReference type="AlphaFoldDB" id="A0A1C9CFX7"/>
<dbReference type="EMBL" id="KX284724">
    <property type="protein sequence ID" value="AOM67298.1"/>
    <property type="molecule type" value="Genomic_DNA"/>
</dbReference>
<keyword evidence="1" id="KW-0812">Transmembrane</keyword>
<reference evidence="2" key="1">
    <citation type="journal article" date="2016" name="BMC Biol.">
        <title>Parallel evolution of highly conserved plastid genome architecture in red seaweeds and seed plants.</title>
        <authorList>
            <person name="Lee J."/>
            <person name="Cho C.H."/>
            <person name="Park S.I."/>
            <person name="Choi J.W."/>
            <person name="Song H.S."/>
            <person name="West J.A."/>
            <person name="Bhattacharya D."/>
            <person name="Yoon H.S."/>
        </authorList>
    </citation>
    <scope>NUCLEOTIDE SEQUENCE</scope>
</reference>
<feature type="transmembrane region" description="Helical" evidence="1">
    <location>
        <begin position="6"/>
        <end position="25"/>
    </location>
</feature>
<sequence length="31" mass="3598">MSIFLSYSIFLILFLAVTITLFWGLQAMNLM</sequence>
<gene>
    <name evidence="2" type="primary">petL</name>
    <name evidence="2" type="ORF">Hrub_054</name>
</gene>
<evidence type="ECO:0000313" key="2">
    <source>
        <dbReference type="EMBL" id="AOM67298.1"/>
    </source>
</evidence>
<evidence type="ECO:0000256" key="1">
    <source>
        <dbReference type="SAM" id="Phobius"/>
    </source>
</evidence>
<keyword evidence="1" id="KW-0472">Membrane</keyword>
<accession>A0A1C9CFX7</accession>
<organism evidence="2">
    <name type="scientific">Hildenbrandia rubra</name>
    <dbReference type="NCBI Taxonomy" id="31481"/>
    <lineage>
        <taxon>Eukaryota</taxon>
        <taxon>Rhodophyta</taxon>
        <taxon>Florideophyceae</taxon>
        <taxon>Hildenbrandiophycidae</taxon>
        <taxon>Hildenbrandiales</taxon>
        <taxon>Hildenbrandiaceae</taxon>
        <taxon>Hildenbrandia</taxon>
    </lineage>
</organism>
<protein>
    <submittedName>
        <fullName evidence="2">Cytochrome b6-f complex subunit VI</fullName>
    </submittedName>
</protein>
<dbReference type="GeneID" id="29069962"/>